<name>E0UPZ4_SULAO</name>
<protein>
    <submittedName>
        <fullName evidence="1">Phosphate-selective porin O and P</fullName>
    </submittedName>
</protein>
<dbReference type="Proteomes" id="UP000007803">
    <property type="component" value="Chromosome"/>
</dbReference>
<dbReference type="EMBL" id="CP002205">
    <property type="protein sequence ID" value="ADN08669.1"/>
    <property type="molecule type" value="Genomic_DNA"/>
</dbReference>
<dbReference type="STRING" id="563040.Saut_0620"/>
<gene>
    <name evidence="1" type="ordered locus">Saut_0620</name>
</gene>
<dbReference type="SUPFAM" id="SSF56935">
    <property type="entry name" value="Porins"/>
    <property type="match status" value="1"/>
</dbReference>
<proteinExistence type="predicted"/>
<reference evidence="2" key="1">
    <citation type="journal article" date="2010" name="Stand. Genomic Sci.">
        <title>Complete genome sequence of Sulfurimonas autotrophica type strain (OK10).</title>
        <authorList>
            <person name="Sikorski J."/>
            <person name="Munk C."/>
            <person name="Lapidus A."/>
            <person name="Djao O."/>
            <person name="Lucas S."/>
            <person name="Glavina Del Rio T."/>
            <person name="Nolan M."/>
            <person name="Tice H."/>
            <person name="Han C."/>
            <person name="Cheng J."/>
            <person name="Tapia R."/>
            <person name="Goodwin L."/>
            <person name="Pitluck S."/>
            <person name="Liolios K."/>
            <person name="Ivanova N."/>
            <person name="Mavromatis K."/>
            <person name="Mikhailova N."/>
            <person name="Pati A."/>
            <person name="Sims D."/>
            <person name="Meincke L."/>
            <person name="Brettin T."/>
            <person name="Detter J."/>
            <person name="Chen A."/>
            <person name="Palaniappan K."/>
            <person name="Land M."/>
            <person name="Hauser L."/>
            <person name="Chang Y."/>
            <person name="Jeffries C."/>
            <person name="Rohde M."/>
            <person name="Lang E."/>
            <person name="Spring S."/>
            <person name="Goker M."/>
            <person name="Woyke T."/>
            <person name="Bristow J."/>
            <person name="Eisen J."/>
            <person name="Markowitz V."/>
            <person name="Hugenholtz P."/>
            <person name="Kyrpides N."/>
            <person name="Klenk H."/>
        </authorList>
    </citation>
    <scope>NUCLEOTIDE SEQUENCE [LARGE SCALE GENOMIC DNA]</scope>
    <source>
        <strain evidence="2">ATCC BAA-671 / DSM 16294 / JCM 11897 / OK10</strain>
    </source>
</reference>
<dbReference type="InterPro" id="IPR023614">
    <property type="entry name" value="Porin_dom_sf"/>
</dbReference>
<dbReference type="KEGG" id="sua:Saut_0620"/>
<organism evidence="1 2">
    <name type="scientific">Sulfurimonas autotrophica (strain ATCC BAA-671 / DSM 16294 / JCM 11897 / OK10)</name>
    <dbReference type="NCBI Taxonomy" id="563040"/>
    <lineage>
        <taxon>Bacteria</taxon>
        <taxon>Pseudomonadati</taxon>
        <taxon>Campylobacterota</taxon>
        <taxon>Epsilonproteobacteria</taxon>
        <taxon>Campylobacterales</taxon>
        <taxon>Sulfurimonadaceae</taxon>
        <taxon>Sulfurimonas</taxon>
    </lineage>
</organism>
<sequence>MDAADWLMLQGSQPEFVAPKGVIVPYRSHKPKVWGFVQANYREDYGKSLIKNGSNKTPFSLLNPDLKDNSGLNVFRARLALRGMADNENKVNYFVMTEFGNNGINNLAGHSNVATYFSDASVTLKYIPYAKVRVGKFKYPGSEEGLQAVFVSPYVSFTTMTNQQLLERQIKNVGTAQTGAAAGGASTVHYTSTSIDQPIGAFRDTGVQIFDTVKVKDNWAVTYAYMYGNGTGIANSNSNDNRTHYGYLALEDTYGGRGYFTRCMKFYVWGQTGKRVLLSNNTSSIETTRKRYGLGMTYYNHGIRFEAEYMKAKGMIFTGPKDTDSNPLINDWQFQYAFGEENVADGGYVNLQYELMPKKVEVFGRYDYQNRLTNDVKGERDFKTLTLGASYRFKGATRIDFNYAFRDAKAPGNANAQKVLDNMGNRLEVQITAAF</sequence>
<dbReference type="Gene3D" id="2.40.160.10">
    <property type="entry name" value="Porin"/>
    <property type="match status" value="1"/>
</dbReference>
<dbReference type="eggNOG" id="COG3746">
    <property type="taxonomic scope" value="Bacteria"/>
</dbReference>
<evidence type="ECO:0000313" key="1">
    <source>
        <dbReference type="EMBL" id="ADN08669.1"/>
    </source>
</evidence>
<dbReference type="AlphaFoldDB" id="E0UPZ4"/>
<accession>E0UPZ4</accession>
<keyword evidence="2" id="KW-1185">Reference proteome</keyword>
<dbReference type="HOGENOM" id="CLU_051655_0_0_7"/>
<evidence type="ECO:0000313" key="2">
    <source>
        <dbReference type="Proteomes" id="UP000007803"/>
    </source>
</evidence>